<keyword evidence="2" id="KW-1133">Transmembrane helix</keyword>
<dbReference type="Proteomes" id="UP000697330">
    <property type="component" value="Unassembled WGS sequence"/>
</dbReference>
<name>A0A921KKN2_9ACTN</name>
<gene>
    <name evidence="3" type="ORF">K8U72_03475</name>
</gene>
<evidence type="ECO:0000313" key="4">
    <source>
        <dbReference type="Proteomes" id="UP000697330"/>
    </source>
</evidence>
<dbReference type="AlphaFoldDB" id="A0A921KKN2"/>
<dbReference type="InterPro" id="IPR011990">
    <property type="entry name" value="TPR-like_helical_dom_sf"/>
</dbReference>
<dbReference type="SUPFAM" id="SSF48452">
    <property type="entry name" value="TPR-like"/>
    <property type="match status" value="1"/>
</dbReference>
<feature type="region of interest" description="Disordered" evidence="1">
    <location>
        <begin position="74"/>
        <end position="102"/>
    </location>
</feature>
<evidence type="ECO:0000256" key="2">
    <source>
        <dbReference type="SAM" id="Phobius"/>
    </source>
</evidence>
<feature type="transmembrane region" description="Helical" evidence="2">
    <location>
        <begin position="20"/>
        <end position="39"/>
    </location>
</feature>
<accession>A0A921KKN2</accession>
<sequence>MPQDERRDDPRGRGWRRALAIAFAAVVVVALCLVVAEGGPDGARVVARLGGAGVAIAVLAAYLAAERRRRRTERDLGARPVAPIAAQGDGGAEKDGPPLPQNATKAELDGLLLHADDALAALRDLVAHGHGRAGSEILPELLERAGLMSWEGAPAVSATKLRRNGRWWLTPREGELSGEGRDRLLSIEASLNVNEDLERGGWPEGMAPERRVARALSRVADLRPAQGDKGPAMEFLSDGAVAGGEWASRLALSDRIENLPAPFRIEASFQCNVARRLVVTDVAVPRPACFAPFSDDGARRAALARAYALRLAVLVGRMALASLPAGSRAVVNCHEFGREETLLSLDLTHDALDLLGALARDERSAEGDLSDVPGLSVATSGSGWLSPVSPLLDLGGEEVFPRGRYREVELDDTPAPGPVARACGARRVSDLGIMEKAGRASAWNGVVHELGDTTATAVSRLVALREQTGDVTVAEACERAAKALVEGAMDVSDRHGLALLFVDGGPLADATRAARRAVDADAPTPEELSAALEQIEGALSPITEMGIYLDDNDSVYRYFNSVAERVRYNRTADDGGRRVRLVPDEYYAAHSLAARILGMLGRHDEALAHAEELMRVAPATPDAALCKVRCLEGQARIFEAADLLISAISYSATARDMSICFYRLAFMEWKLGRADLSVACYQRAIDLHGEIADQARQELGDLIAAEGPKLAPLADEQVIPALEEGGLPAGSVGALRAELRDAVAACTDAGIFSVARPLTGALLELCRDDALVGVHRSLMRP</sequence>
<feature type="transmembrane region" description="Helical" evidence="2">
    <location>
        <begin position="45"/>
        <end position="65"/>
    </location>
</feature>
<dbReference type="RefSeq" id="WP_274958779.1">
    <property type="nucleotide sequence ID" value="NZ_DYWQ01000053.1"/>
</dbReference>
<comment type="caution">
    <text evidence="3">The sequence shown here is derived from an EMBL/GenBank/DDBJ whole genome shotgun (WGS) entry which is preliminary data.</text>
</comment>
<keyword evidence="2" id="KW-0472">Membrane</keyword>
<reference evidence="3" key="2">
    <citation type="submission" date="2021-09" db="EMBL/GenBank/DDBJ databases">
        <authorList>
            <person name="Gilroy R."/>
        </authorList>
    </citation>
    <scope>NUCLEOTIDE SEQUENCE</scope>
    <source>
        <strain evidence="3">CHK124-7917</strain>
    </source>
</reference>
<dbReference type="InterPro" id="IPR019734">
    <property type="entry name" value="TPR_rpt"/>
</dbReference>
<organism evidence="3 4">
    <name type="scientific">Thermophilibacter provencensis</name>
    <dbReference type="NCBI Taxonomy" id="1852386"/>
    <lineage>
        <taxon>Bacteria</taxon>
        <taxon>Bacillati</taxon>
        <taxon>Actinomycetota</taxon>
        <taxon>Coriobacteriia</taxon>
        <taxon>Coriobacteriales</taxon>
        <taxon>Atopobiaceae</taxon>
        <taxon>Thermophilibacter</taxon>
    </lineage>
</organism>
<keyword evidence="2" id="KW-0812">Transmembrane</keyword>
<proteinExistence type="predicted"/>
<dbReference type="EMBL" id="DYWQ01000053">
    <property type="protein sequence ID" value="HJF44827.1"/>
    <property type="molecule type" value="Genomic_DNA"/>
</dbReference>
<dbReference type="SMART" id="SM00028">
    <property type="entry name" value="TPR"/>
    <property type="match status" value="2"/>
</dbReference>
<protein>
    <submittedName>
        <fullName evidence="3">Tetratricopeptide repeat protein</fullName>
    </submittedName>
</protein>
<dbReference type="Gene3D" id="1.25.40.10">
    <property type="entry name" value="Tetratricopeptide repeat domain"/>
    <property type="match status" value="1"/>
</dbReference>
<evidence type="ECO:0000256" key="1">
    <source>
        <dbReference type="SAM" id="MobiDB-lite"/>
    </source>
</evidence>
<evidence type="ECO:0000313" key="3">
    <source>
        <dbReference type="EMBL" id="HJF44827.1"/>
    </source>
</evidence>
<reference evidence="3" key="1">
    <citation type="journal article" date="2021" name="PeerJ">
        <title>Extensive microbial diversity within the chicken gut microbiome revealed by metagenomics and culture.</title>
        <authorList>
            <person name="Gilroy R."/>
            <person name="Ravi A."/>
            <person name="Getino M."/>
            <person name="Pursley I."/>
            <person name="Horton D.L."/>
            <person name="Alikhan N.F."/>
            <person name="Baker D."/>
            <person name="Gharbi K."/>
            <person name="Hall N."/>
            <person name="Watson M."/>
            <person name="Adriaenssens E.M."/>
            <person name="Foster-Nyarko E."/>
            <person name="Jarju S."/>
            <person name="Secka A."/>
            <person name="Antonio M."/>
            <person name="Oren A."/>
            <person name="Chaudhuri R.R."/>
            <person name="La Ragione R."/>
            <person name="Hildebrand F."/>
            <person name="Pallen M.J."/>
        </authorList>
    </citation>
    <scope>NUCLEOTIDE SEQUENCE</scope>
    <source>
        <strain evidence="3">CHK124-7917</strain>
    </source>
</reference>